<organism evidence="2 3">
    <name type="scientific">Corallococcus sicarius</name>
    <dbReference type="NCBI Taxonomy" id="2316726"/>
    <lineage>
        <taxon>Bacteria</taxon>
        <taxon>Pseudomonadati</taxon>
        <taxon>Myxococcota</taxon>
        <taxon>Myxococcia</taxon>
        <taxon>Myxococcales</taxon>
        <taxon>Cystobacterineae</taxon>
        <taxon>Myxococcaceae</taxon>
        <taxon>Corallococcus</taxon>
    </lineage>
</organism>
<evidence type="ECO:0000256" key="1">
    <source>
        <dbReference type="SAM" id="Phobius"/>
    </source>
</evidence>
<keyword evidence="3" id="KW-1185">Reference proteome</keyword>
<proteinExistence type="predicted"/>
<feature type="transmembrane region" description="Helical" evidence="1">
    <location>
        <begin position="102"/>
        <end position="119"/>
    </location>
</feature>
<comment type="caution">
    <text evidence="2">The sequence shown here is derived from an EMBL/GenBank/DDBJ whole genome shotgun (WGS) entry which is preliminary data.</text>
</comment>
<dbReference type="EMBL" id="RAWG01000014">
    <property type="protein sequence ID" value="RKH47115.1"/>
    <property type="molecule type" value="Genomic_DNA"/>
</dbReference>
<evidence type="ECO:0000313" key="3">
    <source>
        <dbReference type="Proteomes" id="UP000273405"/>
    </source>
</evidence>
<reference evidence="3" key="1">
    <citation type="submission" date="2018-09" db="EMBL/GenBank/DDBJ databases">
        <authorList>
            <person name="Livingstone P.G."/>
            <person name="Whitworth D.E."/>
        </authorList>
    </citation>
    <scope>NUCLEOTIDE SEQUENCE [LARGE SCALE GENOMIC DNA]</scope>
    <source>
        <strain evidence="3">CA040B</strain>
    </source>
</reference>
<dbReference type="Pfam" id="PF18936">
    <property type="entry name" value="DUF5684"/>
    <property type="match status" value="1"/>
</dbReference>
<dbReference type="OrthoDB" id="3637276at2"/>
<dbReference type="Proteomes" id="UP000273405">
    <property type="component" value="Unassembled WGS sequence"/>
</dbReference>
<dbReference type="RefSeq" id="WP_120623852.1">
    <property type="nucleotide sequence ID" value="NZ_RAWG01000014.1"/>
</dbReference>
<feature type="transmembrane region" description="Helical" evidence="1">
    <location>
        <begin position="21"/>
        <end position="40"/>
    </location>
</feature>
<keyword evidence="1" id="KW-0812">Transmembrane</keyword>
<gene>
    <name evidence="2" type="ORF">D7X12_03550</name>
</gene>
<dbReference type="InterPro" id="IPR043739">
    <property type="entry name" value="DUF5684"/>
</dbReference>
<protein>
    <submittedName>
        <fullName evidence="2">Signal peptidase I</fullName>
    </submittedName>
</protein>
<evidence type="ECO:0000313" key="2">
    <source>
        <dbReference type="EMBL" id="RKH47115.1"/>
    </source>
</evidence>
<keyword evidence="1" id="KW-0472">Membrane</keyword>
<keyword evidence="1" id="KW-1133">Transmembrane helix</keyword>
<sequence length="139" mass="14795">MDEQQLEMIRQASEQQSAGPGPLFYIFYFAFIGAMIAGLWKTFTKAGEPGWAAIVPIYNVYIMTKIVGRPAWFTVLALIPCVNIIALFIIGIDMAKSFGKGMGFGIGLALLGPVFYAILGFGDAQYQGPAAASGGMSAA</sequence>
<name>A0A3A8P179_9BACT</name>
<dbReference type="AlphaFoldDB" id="A0A3A8P179"/>
<feature type="transmembrane region" description="Helical" evidence="1">
    <location>
        <begin position="71"/>
        <end position="90"/>
    </location>
</feature>
<accession>A0A3A8P179</accession>